<evidence type="ECO:0000313" key="2">
    <source>
        <dbReference type="Proteomes" id="UP000559256"/>
    </source>
</evidence>
<dbReference type="EMBL" id="JAACJM010000351">
    <property type="protein sequence ID" value="KAF5329005.1"/>
    <property type="molecule type" value="Genomic_DNA"/>
</dbReference>
<keyword evidence="2" id="KW-1185">Reference proteome</keyword>
<proteinExistence type="predicted"/>
<dbReference type="AlphaFoldDB" id="A0A8H5F9Q2"/>
<reference evidence="1 2" key="1">
    <citation type="journal article" date="2020" name="ISME J.">
        <title>Uncovering the hidden diversity of litter-decomposition mechanisms in mushroom-forming fungi.</title>
        <authorList>
            <person name="Floudas D."/>
            <person name="Bentzer J."/>
            <person name="Ahren D."/>
            <person name="Johansson T."/>
            <person name="Persson P."/>
            <person name="Tunlid A."/>
        </authorList>
    </citation>
    <scope>NUCLEOTIDE SEQUENCE [LARGE SCALE GENOMIC DNA]</scope>
    <source>
        <strain evidence="1 2">CBS 291.85</strain>
    </source>
</reference>
<evidence type="ECO:0000313" key="1">
    <source>
        <dbReference type="EMBL" id="KAF5329005.1"/>
    </source>
</evidence>
<comment type="caution">
    <text evidence="1">The sequence shown here is derived from an EMBL/GenBank/DDBJ whole genome shotgun (WGS) entry which is preliminary data.</text>
</comment>
<evidence type="ECO:0008006" key="3">
    <source>
        <dbReference type="Google" id="ProtNLM"/>
    </source>
</evidence>
<gene>
    <name evidence="1" type="ORF">D9758_018874</name>
</gene>
<name>A0A8H5F9Q2_9AGAR</name>
<accession>A0A8H5F9Q2</accession>
<sequence>MHVYALAFNDGSGRANYKISMTGRTLETRLREWRRKHESKSFTLVYSVQINSRSLKPTIKSSSTQ</sequence>
<dbReference type="Proteomes" id="UP000559256">
    <property type="component" value="Unassembled WGS sequence"/>
</dbReference>
<organism evidence="1 2">
    <name type="scientific">Tetrapyrgos nigripes</name>
    <dbReference type="NCBI Taxonomy" id="182062"/>
    <lineage>
        <taxon>Eukaryota</taxon>
        <taxon>Fungi</taxon>
        <taxon>Dikarya</taxon>
        <taxon>Basidiomycota</taxon>
        <taxon>Agaricomycotina</taxon>
        <taxon>Agaricomycetes</taxon>
        <taxon>Agaricomycetidae</taxon>
        <taxon>Agaricales</taxon>
        <taxon>Marasmiineae</taxon>
        <taxon>Marasmiaceae</taxon>
        <taxon>Tetrapyrgos</taxon>
    </lineage>
</organism>
<protein>
    <recommendedName>
        <fullName evidence="3">GIY-YIG nuclease family protein</fullName>
    </recommendedName>
</protein>